<dbReference type="Proteomes" id="UP000237752">
    <property type="component" value="Unassembled WGS sequence"/>
</dbReference>
<dbReference type="SUPFAM" id="SSF161098">
    <property type="entry name" value="MetI-like"/>
    <property type="match status" value="1"/>
</dbReference>
<dbReference type="Gene3D" id="1.10.3720.10">
    <property type="entry name" value="MetI-like"/>
    <property type="match status" value="1"/>
</dbReference>
<comment type="similarity">
    <text evidence="7">Belongs to the binding-protein-dependent transport system permease family.</text>
</comment>
<comment type="caution">
    <text evidence="9">The sequence shown here is derived from an EMBL/GenBank/DDBJ whole genome shotgun (WGS) entry which is preliminary data.</text>
</comment>
<evidence type="ECO:0000256" key="4">
    <source>
        <dbReference type="ARBA" id="ARBA00022692"/>
    </source>
</evidence>
<feature type="transmembrane region" description="Helical" evidence="7">
    <location>
        <begin position="9"/>
        <end position="30"/>
    </location>
</feature>
<keyword evidence="4 7" id="KW-0812">Transmembrane</keyword>
<reference evidence="9 10" key="1">
    <citation type="submission" date="2018-03" db="EMBL/GenBank/DDBJ databases">
        <title>Genomic Encyclopedia of Archaeal and Bacterial Type Strains, Phase II (KMG-II): from individual species to whole genera.</title>
        <authorList>
            <person name="Goeker M."/>
        </authorList>
    </citation>
    <scope>NUCLEOTIDE SEQUENCE [LARGE SCALE GENOMIC DNA]</scope>
    <source>
        <strain evidence="9 10">DSM 100065</strain>
    </source>
</reference>
<protein>
    <submittedName>
        <fullName evidence="9">Peptide/nickel transport system permease protein</fullName>
    </submittedName>
</protein>
<evidence type="ECO:0000313" key="9">
    <source>
        <dbReference type="EMBL" id="PRZ44130.1"/>
    </source>
</evidence>
<keyword evidence="6 7" id="KW-0472">Membrane</keyword>
<dbReference type="GO" id="GO:0005886">
    <property type="term" value="C:plasma membrane"/>
    <property type="evidence" value="ECO:0007669"/>
    <property type="project" value="UniProtKB-SubCell"/>
</dbReference>
<feature type="transmembrane region" description="Helical" evidence="7">
    <location>
        <begin position="281"/>
        <end position="307"/>
    </location>
</feature>
<evidence type="ECO:0000256" key="5">
    <source>
        <dbReference type="ARBA" id="ARBA00022989"/>
    </source>
</evidence>
<dbReference type="InterPro" id="IPR035906">
    <property type="entry name" value="MetI-like_sf"/>
</dbReference>
<evidence type="ECO:0000256" key="2">
    <source>
        <dbReference type="ARBA" id="ARBA00022448"/>
    </source>
</evidence>
<evidence type="ECO:0000256" key="3">
    <source>
        <dbReference type="ARBA" id="ARBA00022475"/>
    </source>
</evidence>
<evidence type="ECO:0000259" key="8">
    <source>
        <dbReference type="PROSITE" id="PS50928"/>
    </source>
</evidence>
<dbReference type="InterPro" id="IPR045621">
    <property type="entry name" value="BPD_transp_1_N"/>
</dbReference>
<feature type="transmembrane region" description="Helical" evidence="7">
    <location>
        <begin position="177"/>
        <end position="197"/>
    </location>
</feature>
<feature type="transmembrane region" description="Helical" evidence="7">
    <location>
        <begin position="131"/>
        <end position="157"/>
    </location>
</feature>
<keyword evidence="2 7" id="KW-0813">Transport</keyword>
<accession>A0A2T1A6A8</accession>
<evidence type="ECO:0000256" key="7">
    <source>
        <dbReference type="RuleBase" id="RU363032"/>
    </source>
</evidence>
<feature type="transmembrane region" description="Helical" evidence="7">
    <location>
        <begin position="250"/>
        <end position="275"/>
    </location>
</feature>
<keyword evidence="10" id="KW-1185">Reference proteome</keyword>
<evidence type="ECO:0000313" key="10">
    <source>
        <dbReference type="Proteomes" id="UP000237752"/>
    </source>
</evidence>
<keyword evidence="5 7" id="KW-1133">Transmembrane helix</keyword>
<dbReference type="GO" id="GO:0071916">
    <property type="term" value="F:dipeptide transmembrane transporter activity"/>
    <property type="evidence" value="ECO:0007669"/>
    <property type="project" value="TreeGrafter"/>
</dbReference>
<comment type="subcellular location">
    <subcellularLocation>
        <location evidence="1 7">Cell membrane</location>
        <topology evidence="1 7">Multi-pass membrane protein</topology>
    </subcellularLocation>
</comment>
<dbReference type="PANTHER" id="PTHR43163:SF6">
    <property type="entry name" value="DIPEPTIDE TRANSPORT SYSTEM PERMEASE PROTEIN DPPB-RELATED"/>
    <property type="match status" value="1"/>
</dbReference>
<organism evidence="9 10">
    <name type="scientific">Antricoccus suffuscus</name>
    <dbReference type="NCBI Taxonomy" id="1629062"/>
    <lineage>
        <taxon>Bacteria</taxon>
        <taxon>Bacillati</taxon>
        <taxon>Actinomycetota</taxon>
        <taxon>Actinomycetes</taxon>
        <taxon>Geodermatophilales</taxon>
        <taxon>Antricoccaceae</taxon>
        <taxon>Antricoccus</taxon>
    </lineage>
</organism>
<dbReference type="PROSITE" id="PS50928">
    <property type="entry name" value="ABC_TM1"/>
    <property type="match status" value="1"/>
</dbReference>
<keyword evidence="3" id="KW-1003">Cell membrane</keyword>
<dbReference type="OrthoDB" id="9778910at2"/>
<evidence type="ECO:0000256" key="6">
    <source>
        <dbReference type="ARBA" id="ARBA00023136"/>
    </source>
</evidence>
<feature type="domain" description="ABC transmembrane type-1" evidence="8">
    <location>
        <begin position="95"/>
        <end position="300"/>
    </location>
</feature>
<gene>
    <name evidence="9" type="ORF">CLV47_101255</name>
</gene>
<dbReference type="AlphaFoldDB" id="A0A2T1A6A8"/>
<sequence>MWGYALRRLLVTIPLVVIVACLTFGLVYLMPGDPAATIAGDGATAADIAKISHELGFDRSFFVQFGDWMASAVQGDLGNSFMFNVPVLDLLGQRFGVTASIVVVGLVFSVLIGIPAGLVAGLRPGSVTDRVVTFITTLGISIPAFWLAMLLIGLFAISLGMFNATGYTPISKGVGPWFYSMILPGAAVAATSAADIARQTRSSVATVVGMDHVRTSRAMGLRTRSINLRHVLRNSGVPVVTVAGLQVERLIGAAVVVELLFAMPGIGDLTLNAVLSQDIPTIQGVVILIATVVILVNLLVDMSYAWINPRLRKAVNR</sequence>
<dbReference type="RefSeq" id="WP_106347180.1">
    <property type="nucleotide sequence ID" value="NZ_PVUE01000001.1"/>
</dbReference>
<feature type="transmembrane region" description="Helical" evidence="7">
    <location>
        <begin position="95"/>
        <end position="119"/>
    </location>
</feature>
<dbReference type="PANTHER" id="PTHR43163">
    <property type="entry name" value="DIPEPTIDE TRANSPORT SYSTEM PERMEASE PROTEIN DPPB-RELATED"/>
    <property type="match status" value="1"/>
</dbReference>
<dbReference type="CDD" id="cd06261">
    <property type="entry name" value="TM_PBP2"/>
    <property type="match status" value="1"/>
</dbReference>
<dbReference type="Pfam" id="PF00528">
    <property type="entry name" value="BPD_transp_1"/>
    <property type="match status" value="1"/>
</dbReference>
<evidence type="ECO:0000256" key="1">
    <source>
        <dbReference type="ARBA" id="ARBA00004651"/>
    </source>
</evidence>
<dbReference type="PROSITE" id="PS51257">
    <property type="entry name" value="PROKAR_LIPOPROTEIN"/>
    <property type="match status" value="1"/>
</dbReference>
<name>A0A2T1A6A8_9ACTN</name>
<dbReference type="Pfam" id="PF19300">
    <property type="entry name" value="BPD_transp_1_N"/>
    <property type="match status" value="1"/>
</dbReference>
<dbReference type="InterPro" id="IPR000515">
    <property type="entry name" value="MetI-like"/>
</dbReference>
<dbReference type="EMBL" id="PVUE01000001">
    <property type="protein sequence ID" value="PRZ44130.1"/>
    <property type="molecule type" value="Genomic_DNA"/>
</dbReference>
<proteinExistence type="inferred from homology"/>